<feature type="chain" id="PRO_5039501123" evidence="1">
    <location>
        <begin position="19"/>
        <end position="195"/>
    </location>
</feature>
<evidence type="ECO:0000313" key="3">
    <source>
        <dbReference type="Proteomes" id="UP000294853"/>
    </source>
</evidence>
<dbReference type="KEGG" id="nsn:EXE58_04550"/>
<accession>A0A4P7IFN0</accession>
<reference evidence="2 3" key="1">
    <citation type="submission" date="2019-03" db="EMBL/GenBank/DDBJ databases">
        <title>Three New Species of Nocardioides, Nocardioides euryhalodurans sp. nov., Nocardioides seonyuensis sp. nov. and Nocardioides eburneoflavus sp. nov. Iolated from Soil.</title>
        <authorList>
            <person name="Roh S.G."/>
            <person name="Lee C."/>
            <person name="Kim M.-K."/>
            <person name="Kim S.B."/>
        </authorList>
    </citation>
    <scope>NUCLEOTIDE SEQUENCE [LARGE SCALE GENOMIC DNA]</scope>
    <source>
        <strain evidence="2 3">MMS17-SY207-3</strain>
    </source>
</reference>
<dbReference type="OrthoDB" id="3793330at2"/>
<keyword evidence="1" id="KW-0732">Signal</keyword>
<organism evidence="2 3">
    <name type="scientific">Nocardioides seonyuensis</name>
    <dbReference type="NCBI Taxonomy" id="2518371"/>
    <lineage>
        <taxon>Bacteria</taxon>
        <taxon>Bacillati</taxon>
        <taxon>Actinomycetota</taxon>
        <taxon>Actinomycetes</taxon>
        <taxon>Propionibacteriales</taxon>
        <taxon>Nocardioidaceae</taxon>
        <taxon>Nocardioides</taxon>
    </lineage>
</organism>
<dbReference type="EMBL" id="CP038436">
    <property type="protein sequence ID" value="QBX54807.1"/>
    <property type="molecule type" value="Genomic_DNA"/>
</dbReference>
<sequence>MKLRIALVSALLAGTALAGPGAQSAAPTLMQTATTGTLGTWNYAVQFGEGTPDHGVGKGFCSDVVTDNVADDYPADPNPYCSEYTDMRPGKRELKGLVFVASSSADTMVYVDTWVTRPHVERLQIKYSGGSKRILKKQTSSSVLSLYGDRGRYWFRVYDAADPNRTKSIVGQDKQCEKVRGKRRCRWVTVATERS</sequence>
<dbReference type="RefSeq" id="WP_135266776.1">
    <property type="nucleotide sequence ID" value="NZ_CP038436.1"/>
</dbReference>
<evidence type="ECO:0000313" key="2">
    <source>
        <dbReference type="EMBL" id="QBX54807.1"/>
    </source>
</evidence>
<evidence type="ECO:0000256" key="1">
    <source>
        <dbReference type="SAM" id="SignalP"/>
    </source>
</evidence>
<dbReference type="Proteomes" id="UP000294853">
    <property type="component" value="Chromosome"/>
</dbReference>
<dbReference type="AlphaFoldDB" id="A0A4P7IFN0"/>
<name>A0A4P7IFN0_9ACTN</name>
<protein>
    <submittedName>
        <fullName evidence="2">Uncharacterized protein</fullName>
    </submittedName>
</protein>
<feature type="signal peptide" evidence="1">
    <location>
        <begin position="1"/>
        <end position="18"/>
    </location>
</feature>
<keyword evidence="3" id="KW-1185">Reference proteome</keyword>
<gene>
    <name evidence="2" type="ORF">EXE58_04550</name>
</gene>
<proteinExistence type="predicted"/>